<evidence type="ECO:0000256" key="3">
    <source>
        <dbReference type="ARBA" id="ARBA00033724"/>
    </source>
</evidence>
<organism evidence="6">
    <name type="scientific">Eutreptiella gymnastica</name>
    <dbReference type="NCBI Taxonomy" id="73025"/>
    <lineage>
        <taxon>Eukaryota</taxon>
        <taxon>Discoba</taxon>
        <taxon>Euglenozoa</taxon>
        <taxon>Euglenida</taxon>
        <taxon>Spirocuta</taxon>
        <taxon>Euglenophyceae</taxon>
        <taxon>Eutreptiales</taxon>
        <taxon>Eutreptiaceae</taxon>
        <taxon>Eutreptiella</taxon>
    </lineage>
</organism>
<dbReference type="InterPro" id="IPR006311">
    <property type="entry name" value="TAT_signal"/>
</dbReference>
<evidence type="ECO:0000313" key="6">
    <source>
        <dbReference type="EMBL" id="CAD9003620.1"/>
    </source>
</evidence>
<sequence>MRSVAFAAIIGSAAAFSPSMSLDVSRRQVVQTGAAAAAVAPFLQQVPAQAAMDKSGRAPVITIFDHRGCTAHANKEYTGAKANSQDDEMCVKVASAKIAVSEGDAAKKLQEFISYQAKGIDGPYTGKGKK</sequence>
<gene>
    <name evidence="6" type="ORF">EGYM00392_LOCUS14704</name>
</gene>
<proteinExistence type="inferred from homology"/>
<dbReference type="PROSITE" id="PS51318">
    <property type="entry name" value="TAT"/>
    <property type="match status" value="1"/>
</dbReference>
<name>A0A7S1I7J3_9EUGL</name>
<feature type="domain" description="Phycoerythrin alpha chain" evidence="5">
    <location>
        <begin position="57"/>
        <end position="114"/>
    </location>
</feature>
<protein>
    <recommendedName>
        <fullName evidence="5">Phycoerythrin alpha chain domain-containing protein</fullName>
    </recommendedName>
</protein>
<keyword evidence="4" id="KW-0732">Signal</keyword>
<reference evidence="6" key="1">
    <citation type="submission" date="2021-01" db="EMBL/GenBank/DDBJ databases">
        <authorList>
            <person name="Corre E."/>
            <person name="Pelletier E."/>
            <person name="Niang G."/>
            <person name="Scheremetjew M."/>
            <person name="Finn R."/>
            <person name="Kale V."/>
            <person name="Holt S."/>
            <person name="Cochrane G."/>
            <person name="Meng A."/>
            <person name="Brown T."/>
            <person name="Cohen L."/>
        </authorList>
    </citation>
    <scope>NUCLEOTIDE SEQUENCE</scope>
    <source>
        <strain evidence="6">NIES-381</strain>
    </source>
</reference>
<comment type="function">
    <text evidence="3">Light-harvesting photosynthetic tetrapyrrole chromophore-protein from the phycobiliprotein complex.</text>
</comment>
<dbReference type="Gene3D" id="3.90.510.10">
    <property type="entry name" value="Phycoerythrin alpha chain"/>
    <property type="match status" value="1"/>
</dbReference>
<evidence type="ECO:0000256" key="4">
    <source>
        <dbReference type="SAM" id="SignalP"/>
    </source>
</evidence>
<evidence type="ECO:0000259" key="5">
    <source>
        <dbReference type="Pfam" id="PF02972"/>
    </source>
</evidence>
<dbReference type="EMBL" id="HBGA01040564">
    <property type="protein sequence ID" value="CAD9003620.1"/>
    <property type="molecule type" value="Transcribed_RNA"/>
</dbReference>
<evidence type="ECO:0000256" key="1">
    <source>
        <dbReference type="ARBA" id="ARBA00010039"/>
    </source>
</evidence>
<dbReference type="AlphaFoldDB" id="A0A7S1I7J3"/>
<dbReference type="InterPro" id="IPR011070">
    <property type="entry name" value="Globular_prot_asu/bsu"/>
</dbReference>
<dbReference type="GO" id="GO:0030089">
    <property type="term" value="C:phycobilisome"/>
    <property type="evidence" value="ECO:0007669"/>
    <property type="project" value="InterPro"/>
</dbReference>
<dbReference type="InterPro" id="IPR004228">
    <property type="entry name" value="Phycoerythr_a"/>
</dbReference>
<accession>A0A7S1I7J3</accession>
<keyword evidence="2" id="KW-0157">Chromophore</keyword>
<evidence type="ECO:0000256" key="2">
    <source>
        <dbReference type="ARBA" id="ARBA00023307"/>
    </source>
</evidence>
<dbReference type="Pfam" id="PF02972">
    <property type="entry name" value="Phycoerythr_ab"/>
    <property type="match status" value="1"/>
</dbReference>
<comment type="similarity">
    <text evidence="1">Belongs to the phycoerythrin family.</text>
</comment>
<dbReference type="InterPro" id="IPR037011">
    <property type="entry name" value="Phycoerythr-like_a_sf"/>
</dbReference>
<keyword evidence="2" id="KW-0089">Bile pigment</keyword>
<feature type="chain" id="PRO_5030571960" description="Phycoerythrin alpha chain domain-containing protein" evidence="4">
    <location>
        <begin position="16"/>
        <end position="130"/>
    </location>
</feature>
<dbReference type="SUPFAM" id="SSF56568">
    <property type="entry name" value="Non-globular alpha+beta subunits of globular proteins"/>
    <property type="match status" value="1"/>
</dbReference>
<feature type="signal peptide" evidence="4">
    <location>
        <begin position="1"/>
        <end position="15"/>
    </location>
</feature>